<feature type="chain" id="PRO_5018628083" description="Sortase" evidence="2">
    <location>
        <begin position="29"/>
        <end position="146"/>
    </location>
</feature>
<keyword evidence="1" id="KW-1133">Transmembrane helix</keyword>
<proteinExistence type="predicted"/>
<evidence type="ECO:0000313" key="3">
    <source>
        <dbReference type="EMBL" id="AZS70903.1"/>
    </source>
</evidence>
<dbReference type="AlphaFoldDB" id="A0A3Q9K7K6"/>
<organism evidence="3 4">
    <name type="scientific">Streptomyces lydicus</name>
    <dbReference type="NCBI Taxonomy" id="47763"/>
    <lineage>
        <taxon>Bacteria</taxon>
        <taxon>Bacillati</taxon>
        <taxon>Actinomycetota</taxon>
        <taxon>Actinomycetes</taxon>
        <taxon>Kitasatosporales</taxon>
        <taxon>Streptomycetaceae</taxon>
        <taxon>Streptomyces</taxon>
    </lineage>
</organism>
<accession>A0A3Q9K7K6</accession>
<name>A0A3Q9K7K6_9ACTN</name>
<gene>
    <name evidence="3" type="ORF">DDE74_08075</name>
</gene>
<keyword evidence="1" id="KW-0472">Membrane</keyword>
<reference evidence="3 4" key="1">
    <citation type="submission" date="2018-04" db="EMBL/GenBank/DDBJ databases">
        <title>Complete genome sequences of Streptomyces lydicus strain WYEC and characterization of antagonistic properties of biological control agents.</title>
        <authorList>
            <person name="Mariita R.M."/>
            <person name="Sello J.K."/>
        </authorList>
    </citation>
    <scope>NUCLEOTIDE SEQUENCE [LARGE SCALE GENOMIC DNA]</scope>
    <source>
        <strain evidence="3 4">WYEC 108</strain>
    </source>
</reference>
<keyword evidence="2" id="KW-0732">Signal</keyword>
<feature type="signal peptide" evidence="2">
    <location>
        <begin position="1"/>
        <end position="28"/>
    </location>
</feature>
<protein>
    <recommendedName>
        <fullName evidence="5">Sortase</fullName>
    </recommendedName>
</protein>
<keyword evidence="1" id="KW-0812">Transmembrane</keyword>
<sequence>MIVKPAHPAAVALLAASALGLAAPTASARVEPDPMVAGQRVSISDGRQCAPARAAHASSRLFGSVLLRPGERGMAARARVAEEAAPGRYPVTIHCGPGGESFTETVTVRDGRVEGVNAAQAAGGLVLLALAAGAAFWLRRTVGGRS</sequence>
<evidence type="ECO:0008006" key="5">
    <source>
        <dbReference type="Google" id="ProtNLM"/>
    </source>
</evidence>
<evidence type="ECO:0000256" key="1">
    <source>
        <dbReference type="SAM" id="Phobius"/>
    </source>
</evidence>
<dbReference type="EMBL" id="CP029042">
    <property type="protein sequence ID" value="AZS70903.1"/>
    <property type="molecule type" value="Genomic_DNA"/>
</dbReference>
<feature type="transmembrane region" description="Helical" evidence="1">
    <location>
        <begin position="118"/>
        <end position="138"/>
    </location>
</feature>
<evidence type="ECO:0000256" key="2">
    <source>
        <dbReference type="SAM" id="SignalP"/>
    </source>
</evidence>
<dbReference type="Proteomes" id="UP000275579">
    <property type="component" value="Chromosome"/>
</dbReference>
<dbReference type="RefSeq" id="WP_127150027.1">
    <property type="nucleotide sequence ID" value="NZ_CP029042.1"/>
</dbReference>
<evidence type="ECO:0000313" key="4">
    <source>
        <dbReference type="Proteomes" id="UP000275579"/>
    </source>
</evidence>